<dbReference type="RefSeq" id="WP_066591525.1">
    <property type="nucleotide sequence ID" value="NZ_CP016282.1"/>
</dbReference>
<protein>
    <submittedName>
        <fullName evidence="2">Conjugal transfer protein TrbL</fullName>
    </submittedName>
</protein>
<sequence length="144" mass="15158">MDTVIEILHIVAAVFIIGPMAILPTTGLRALRAREAGQITLLAKSVNIFTLLSLVVALFGFGALGMSDRASFASTWIWLSIVLYALALAINLFLVVPALRASAEEVMANPAGTARVAGYPRIAAGSGIVTLLLVAVTVLMVWKP</sequence>
<dbReference type="EMBL" id="CP016282">
    <property type="protein sequence ID" value="ANP71009.1"/>
    <property type="molecule type" value="Genomic_DNA"/>
</dbReference>
<feature type="transmembrane region" description="Helical" evidence="1">
    <location>
        <begin position="46"/>
        <end position="64"/>
    </location>
</feature>
<dbReference type="InterPro" id="IPR018729">
    <property type="entry name" value="DUF2269_transmembrane"/>
</dbReference>
<keyword evidence="3" id="KW-1185">Reference proteome</keyword>
<dbReference type="KEGG" id="cart:PA27867_0030"/>
<gene>
    <name evidence="2" type="ORF">PA27867_0030</name>
</gene>
<reference evidence="2 3" key="1">
    <citation type="submission" date="2016-06" db="EMBL/GenBank/DDBJ databases">
        <title>Genome sequencing of Cryobacterium arcticum PAMC 27867.</title>
        <authorList>
            <person name="Lee J."/>
            <person name="Kim O.-S."/>
        </authorList>
    </citation>
    <scope>NUCLEOTIDE SEQUENCE [LARGE SCALE GENOMIC DNA]</scope>
    <source>
        <strain evidence="2 3">PAMC 27867</strain>
    </source>
</reference>
<dbReference type="Pfam" id="PF10027">
    <property type="entry name" value="DUF2269"/>
    <property type="match status" value="1"/>
</dbReference>
<feature type="transmembrane region" description="Helical" evidence="1">
    <location>
        <begin position="7"/>
        <end position="26"/>
    </location>
</feature>
<evidence type="ECO:0000256" key="1">
    <source>
        <dbReference type="SAM" id="Phobius"/>
    </source>
</evidence>
<keyword evidence="1" id="KW-0472">Membrane</keyword>
<name>A0A1B1BEK5_9MICO</name>
<keyword evidence="1" id="KW-0812">Transmembrane</keyword>
<organism evidence="2 3">
    <name type="scientific">Cryobacterium arcticum</name>
    <dbReference type="NCBI Taxonomy" id="670052"/>
    <lineage>
        <taxon>Bacteria</taxon>
        <taxon>Bacillati</taxon>
        <taxon>Actinomycetota</taxon>
        <taxon>Actinomycetes</taxon>
        <taxon>Micrococcales</taxon>
        <taxon>Microbacteriaceae</taxon>
        <taxon>Cryobacterium</taxon>
    </lineage>
</organism>
<evidence type="ECO:0000313" key="2">
    <source>
        <dbReference type="EMBL" id="ANP71009.1"/>
    </source>
</evidence>
<proteinExistence type="predicted"/>
<dbReference type="AlphaFoldDB" id="A0A1B1BEK5"/>
<evidence type="ECO:0000313" key="3">
    <source>
        <dbReference type="Proteomes" id="UP000092582"/>
    </source>
</evidence>
<keyword evidence="1" id="KW-1133">Transmembrane helix</keyword>
<feature type="transmembrane region" description="Helical" evidence="1">
    <location>
        <begin position="76"/>
        <end position="99"/>
    </location>
</feature>
<accession>A0A1B1BEK5</accession>
<feature type="transmembrane region" description="Helical" evidence="1">
    <location>
        <begin position="119"/>
        <end position="142"/>
    </location>
</feature>
<dbReference type="OrthoDB" id="5190563at2"/>
<dbReference type="Proteomes" id="UP000092582">
    <property type="component" value="Chromosome 1"/>
</dbReference>
<dbReference type="STRING" id="670052.PA27867_0030"/>